<dbReference type="AlphaFoldDB" id="A0AAI8L586"/>
<dbReference type="KEGG" id="sge:DWG14_05733"/>
<dbReference type="PROSITE" id="PS50110">
    <property type="entry name" value="RESPONSE_REGULATORY"/>
    <property type="match status" value="1"/>
</dbReference>
<feature type="modified residue" description="4-aspartylphosphate" evidence="4">
    <location>
        <position position="51"/>
    </location>
</feature>
<accession>A0AAI8L586</accession>
<evidence type="ECO:0000256" key="1">
    <source>
        <dbReference type="ARBA" id="ARBA00023015"/>
    </source>
</evidence>
<protein>
    <submittedName>
        <fullName evidence="7">HTH-type transcriptional regulator</fullName>
    </submittedName>
</protein>
<dbReference type="RefSeq" id="WP_120052377.1">
    <property type="nucleotide sequence ID" value="NZ_CP032427.1"/>
</dbReference>
<evidence type="ECO:0000313" key="7">
    <source>
        <dbReference type="EMBL" id="AYC41444.1"/>
    </source>
</evidence>
<dbReference type="SUPFAM" id="SSF52172">
    <property type="entry name" value="CheY-like"/>
    <property type="match status" value="1"/>
</dbReference>
<dbReference type="SMART" id="SM00342">
    <property type="entry name" value="HTH_ARAC"/>
    <property type="match status" value="1"/>
</dbReference>
<organism evidence="7 8">
    <name type="scientific">Streptomyces griseorubiginosus</name>
    <dbReference type="NCBI Taxonomy" id="67304"/>
    <lineage>
        <taxon>Bacteria</taxon>
        <taxon>Bacillati</taxon>
        <taxon>Actinomycetota</taxon>
        <taxon>Actinomycetes</taxon>
        <taxon>Kitasatosporales</taxon>
        <taxon>Streptomycetaceae</taxon>
        <taxon>Streptomyces</taxon>
    </lineage>
</organism>
<dbReference type="PROSITE" id="PS01124">
    <property type="entry name" value="HTH_ARAC_FAMILY_2"/>
    <property type="match status" value="1"/>
</dbReference>
<dbReference type="InterPro" id="IPR001789">
    <property type="entry name" value="Sig_transdc_resp-reg_receiver"/>
</dbReference>
<dbReference type="GeneID" id="91284583"/>
<dbReference type="PANTHER" id="PTHR46796">
    <property type="entry name" value="HTH-TYPE TRANSCRIPTIONAL ACTIVATOR RHAS-RELATED"/>
    <property type="match status" value="1"/>
</dbReference>
<dbReference type="Pfam" id="PF12833">
    <property type="entry name" value="HTH_18"/>
    <property type="match status" value="1"/>
</dbReference>
<dbReference type="Gene3D" id="3.40.50.2300">
    <property type="match status" value="1"/>
</dbReference>
<evidence type="ECO:0000259" key="6">
    <source>
        <dbReference type="PROSITE" id="PS50110"/>
    </source>
</evidence>
<dbReference type="EMBL" id="CP032427">
    <property type="protein sequence ID" value="AYC41444.1"/>
    <property type="molecule type" value="Genomic_DNA"/>
</dbReference>
<evidence type="ECO:0000313" key="8">
    <source>
        <dbReference type="Proteomes" id="UP000265765"/>
    </source>
</evidence>
<dbReference type="Pfam" id="PF00072">
    <property type="entry name" value="Response_reg"/>
    <property type="match status" value="1"/>
</dbReference>
<dbReference type="Gene3D" id="1.10.10.60">
    <property type="entry name" value="Homeodomain-like"/>
    <property type="match status" value="1"/>
</dbReference>
<keyword evidence="4" id="KW-0597">Phosphoprotein</keyword>
<feature type="domain" description="Response regulatory" evidence="6">
    <location>
        <begin position="3"/>
        <end position="122"/>
    </location>
</feature>
<evidence type="ECO:0000256" key="4">
    <source>
        <dbReference type="PROSITE-ProRule" id="PRU00169"/>
    </source>
</evidence>
<dbReference type="GO" id="GO:0003700">
    <property type="term" value="F:DNA-binding transcription factor activity"/>
    <property type="evidence" value="ECO:0007669"/>
    <property type="project" value="InterPro"/>
</dbReference>
<dbReference type="InterPro" id="IPR018060">
    <property type="entry name" value="HTH_AraC"/>
</dbReference>
<dbReference type="SMART" id="SM00448">
    <property type="entry name" value="REC"/>
    <property type="match status" value="1"/>
</dbReference>
<dbReference type="InterPro" id="IPR011006">
    <property type="entry name" value="CheY-like_superfamily"/>
</dbReference>
<evidence type="ECO:0000256" key="3">
    <source>
        <dbReference type="ARBA" id="ARBA00023163"/>
    </source>
</evidence>
<evidence type="ECO:0000256" key="2">
    <source>
        <dbReference type="ARBA" id="ARBA00023125"/>
    </source>
</evidence>
<reference evidence="7 8" key="1">
    <citation type="submission" date="2018-09" db="EMBL/GenBank/DDBJ databases">
        <title>Production of Trimethoprim by Streptomyces sp. 3E-1.</title>
        <authorList>
            <person name="Kang H.J."/>
            <person name="Kim S.B."/>
        </authorList>
    </citation>
    <scope>NUCLEOTIDE SEQUENCE [LARGE SCALE GENOMIC DNA]</scope>
    <source>
        <strain evidence="7 8">3E-1</strain>
    </source>
</reference>
<evidence type="ECO:0000259" key="5">
    <source>
        <dbReference type="PROSITE" id="PS01124"/>
    </source>
</evidence>
<dbReference type="Proteomes" id="UP000265765">
    <property type="component" value="Chromosome"/>
</dbReference>
<dbReference type="SUPFAM" id="SSF46689">
    <property type="entry name" value="Homeodomain-like"/>
    <property type="match status" value="2"/>
</dbReference>
<dbReference type="InterPro" id="IPR009057">
    <property type="entry name" value="Homeodomain-like_sf"/>
</dbReference>
<sequence length="210" mass="22971">MAFILVCEDDAAVRGILRRALEHDGHTASVADTADSLLRQLAPLPQLVVLDLGLPDADGRDVARRVARWMVVFLQRPCGQAQFSVRSQTDAPTTRALRQVLDAVILEPAADHSTGAMAARAAVSERHLARMFRDEVGMAPARYVEETRLEAAKVLLVTGDESRESVARRAGFGSPETMRRIFRRNLGVPPGSCRSRFRRTGVDATEPESG</sequence>
<feature type="domain" description="HTH araC/xylS-type" evidence="5">
    <location>
        <begin position="95"/>
        <end position="196"/>
    </location>
</feature>
<name>A0AAI8L586_9ACTN</name>
<keyword evidence="1" id="KW-0805">Transcription regulation</keyword>
<dbReference type="GO" id="GO:0000160">
    <property type="term" value="P:phosphorelay signal transduction system"/>
    <property type="evidence" value="ECO:0007669"/>
    <property type="project" value="InterPro"/>
</dbReference>
<proteinExistence type="predicted"/>
<dbReference type="InterPro" id="IPR050204">
    <property type="entry name" value="AraC_XylS_family_regulators"/>
</dbReference>
<keyword evidence="3" id="KW-0804">Transcription</keyword>
<dbReference type="GO" id="GO:0043565">
    <property type="term" value="F:sequence-specific DNA binding"/>
    <property type="evidence" value="ECO:0007669"/>
    <property type="project" value="InterPro"/>
</dbReference>
<keyword evidence="2" id="KW-0238">DNA-binding</keyword>
<gene>
    <name evidence="7" type="ORF">DWG14_05733</name>
</gene>